<proteinExistence type="predicted"/>
<dbReference type="PANTHER" id="PTHR33570">
    <property type="entry name" value="4-CARBOXYMUCONOLACTONE DECARBOXYLASE FAMILY PROTEIN"/>
    <property type="match status" value="1"/>
</dbReference>
<gene>
    <name evidence="2" type="primary">sle_59830</name>
</gene>
<dbReference type="InterPro" id="IPR052512">
    <property type="entry name" value="4CMD/NDH-1_regulator"/>
</dbReference>
<dbReference type="AlphaFoldDB" id="A0A0F7VY59"/>
<evidence type="ECO:0000313" key="3">
    <source>
        <dbReference type="Proteomes" id="UP000035016"/>
    </source>
</evidence>
<dbReference type="SUPFAM" id="SSF69118">
    <property type="entry name" value="AhpD-like"/>
    <property type="match status" value="1"/>
</dbReference>
<name>A0A0F7VY59_STRLW</name>
<protein>
    <submittedName>
        <fullName evidence="2">4-carboxymuconolactone decarboxylase</fullName>
    </submittedName>
</protein>
<evidence type="ECO:0000313" key="2">
    <source>
        <dbReference type="EMBL" id="CQR65439.1"/>
    </source>
</evidence>
<dbReference type="InterPro" id="IPR029032">
    <property type="entry name" value="AhpD-like"/>
</dbReference>
<dbReference type="EMBL" id="LN831790">
    <property type="protein sequence ID" value="CQR65439.1"/>
    <property type="molecule type" value="Genomic_DNA"/>
</dbReference>
<organism evidence="2 3">
    <name type="scientific">Streptomyces leeuwenhoekii</name>
    <dbReference type="NCBI Taxonomy" id="1437453"/>
    <lineage>
        <taxon>Bacteria</taxon>
        <taxon>Bacillati</taxon>
        <taxon>Actinomycetota</taxon>
        <taxon>Actinomycetes</taxon>
        <taxon>Kitasatosporales</taxon>
        <taxon>Streptomycetaceae</taxon>
        <taxon>Streptomyces</taxon>
    </lineage>
</organism>
<dbReference type="GO" id="GO:0051920">
    <property type="term" value="F:peroxiredoxin activity"/>
    <property type="evidence" value="ECO:0007669"/>
    <property type="project" value="InterPro"/>
</dbReference>
<dbReference type="PANTHER" id="PTHR33570:SF2">
    <property type="entry name" value="CARBOXYMUCONOLACTONE DECARBOXYLASE-LIKE DOMAIN-CONTAINING PROTEIN"/>
    <property type="match status" value="1"/>
</dbReference>
<evidence type="ECO:0000259" key="1">
    <source>
        <dbReference type="Pfam" id="PF02627"/>
    </source>
</evidence>
<dbReference type="InterPro" id="IPR003779">
    <property type="entry name" value="CMD-like"/>
</dbReference>
<dbReference type="Proteomes" id="UP000035016">
    <property type="component" value="Chromosome Chromosome"/>
</dbReference>
<dbReference type="Pfam" id="PF02627">
    <property type="entry name" value="CMD"/>
    <property type="match status" value="1"/>
</dbReference>
<reference evidence="2 3" key="1">
    <citation type="submission" date="2015-02" db="EMBL/GenBank/DDBJ databases">
        <authorList>
            <person name="Gomez-Escribano P.J."/>
        </authorList>
    </citation>
    <scope>NUCLEOTIDE SEQUENCE [LARGE SCALE GENOMIC DNA]</scope>
    <source>
        <strain evidence="3">C34 (DSM 42122 / NRRL B-24963)</strain>
    </source>
</reference>
<feature type="domain" description="Carboxymuconolactone decarboxylase-like" evidence="1">
    <location>
        <begin position="47"/>
        <end position="126"/>
    </location>
</feature>
<dbReference type="Gene3D" id="1.20.1290.10">
    <property type="entry name" value="AhpD-like"/>
    <property type="match status" value="1"/>
</dbReference>
<accession>A0A0F7VY59</accession>
<sequence length="142" mass="15119">MTSSDGGGEHPADTLPGYRTAQDVAGEEAVQRFVDALGPVGGHIADLVIEVVFGKLHGRPGMSHTEREIITLAVLAALGGAEEQLTMHLRISHRLGISPAKVIEVFAHTGAYAGFPRALNAVETAKRFYGDLGMLPLEQQQH</sequence>
<dbReference type="KEGG" id="sle:sle_59830"/>